<dbReference type="PANTHER" id="PTHR38043:SF1">
    <property type="entry name" value="PROTEIN HEMX"/>
    <property type="match status" value="1"/>
</dbReference>
<dbReference type="AlphaFoldDB" id="A0A3B1AEW0"/>
<feature type="region of interest" description="Disordered" evidence="1">
    <location>
        <begin position="223"/>
        <end position="244"/>
    </location>
</feature>
<feature type="compositionally biased region" description="Basic and acidic residues" evidence="1">
    <location>
        <begin position="9"/>
        <end position="25"/>
    </location>
</feature>
<feature type="transmembrane region" description="Helical" evidence="2">
    <location>
        <begin position="48"/>
        <end position="70"/>
    </location>
</feature>
<proteinExistence type="predicted"/>
<organism evidence="3">
    <name type="scientific">hydrothermal vent metagenome</name>
    <dbReference type="NCBI Taxonomy" id="652676"/>
    <lineage>
        <taxon>unclassified sequences</taxon>
        <taxon>metagenomes</taxon>
        <taxon>ecological metagenomes</taxon>
    </lineage>
</organism>
<dbReference type="PANTHER" id="PTHR38043">
    <property type="entry name" value="PROTEIN HEMX"/>
    <property type="match status" value="1"/>
</dbReference>
<gene>
    <name evidence="3" type="ORF">MNBD_GAMMA21-736</name>
</gene>
<reference evidence="3" key="1">
    <citation type="submission" date="2018-06" db="EMBL/GenBank/DDBJ databases">
        <authorList>
            <person name="Zhirakovskaya E."/>
        </authorList>
    </citation>
    <scope>NUCLEOTIDE SEQUENCE</scope>
</reference>
<protein>
    <recommendedName>
        <fullName evidence="4">Uroporphyrinogen-III C-methyltransferase</fullName>
    </recommendedName>
</protein>
<dbReference type="EMBL" id="UOFR01000056">
    <property type="protein sequence ID" value="VAW98017.1"/>
    <property type="molecule type" value="Genomic_DNA"/>
</dbReference>
<keyword evidence="2" id="KW-0812">Transmembrane</keyword>
<feature type="compositionally biased region" description="Basic and acidic residues" evidence="1">
    <location>
        <begin position="223"/>
        <end position="232"/>
    </location>
</feature>
<sequence>MSDEQTNNNDEKAVDLANDVDKSDPASDSAKSPKKKPRRARAAKANRAFLPIIFFIIVLGVIGVGGNYAYRLYLQTLDTYTLIKQSQSANAESGQEFEDGVLKRIETMQASQDEMKTQQQEMTDYIEVLREKNQLLRKDWLIMESEYLIQLANYRLLFDRDINTSIVALEAADQRMRESGDPGIINVRKAVAEAVLELKQIPQADLAGLSLRLSAINKEIDKLPQKTPDPKSKAMQQQQQNDQVGQKVDSWSQLPSAIWQDLKTLVVIRDHDAPVQPMLAPKERFFLIENVRLQLEQARLAMLAGQADVYKERISTAIDWISQHFDTDANITKATLDSLNRLVNESIAPPLPDIAYTYQALQKYRQGRDVPVVKLVPATKNDLEKQAK</sequence>
<keyword evidence="2" id="KW-0472">Membrane</keyword>
<dbReference type="InterPro" id="IPR007470">
    <property type="entry name" value="HemX"/>
</dbReference>
<evidence type="ECO:0000256" key="2">
    <source>
        <dbReference type="SAM" id="Phobius"/>
    </source>
</evidence>
<dbReference type="Pfam" id="PF04375">
    <property type="entry name" value="HemX"/>
    <property type="match status" value="1"/>
</dbReference>
<evidence type="ECO:0000313" key="3">
    <source>
        <dbReference type="EMBL" id="VAW98017.1"/>
    </source>
</evidence>
<evidence type="ECO:0000256" key="1">
    <source>
        <dbReference type="SAM" id="MobiDB-lite"/>
    </source>
</evidence>
<keyword evidence="2" id="KW-1133">Transmembrane helix</keyword>
<name>A0A3B1AEW0_9ZZZZ</name>
<evidence type="ECO:0008006" key="4">
    <source>
        <dbReference type="Google" id="ProtNLM"/>
    </source>
</evidence>
<feature type="region of interest" description="Disordered" evidence="1">
    <location>
        <begin position="1"/>
        <end position="40"/>
    </location>
</feature>
<accession>A0A3B1AEW0</accession>